<reference evidence="2" key="1">
    <citation type="submission" date="2014-11" db="EMBL/GenBank/DDBJ databases">
        <authorList>
            <person name="Hornung B.V."/>
        </authorList>
    </citation>
    <scope>NUCLEOTIDE SEQUENCE</scope>
    <source>
        <strain evidence="2">INE</strain>
    </source>
</reference>
<sequence>MSLDVGKSLKLLRRKVYFALFNARGFDLGNTVYFRRLFRLNRKEIEARCRVVEHLPGRRIAILAPHCDDEIIGCGGAILSYLQDQKEVFIIYLTDGQKQGSTADAATVRKERREEGLAVGASLGLPQGHIYFLGGTDGDLLHSHLDAALAQTLREIRPDTLFVPVILDNHPDHYAVSKLLCRVYAGEPAFLRESSVFLYEAQSPLTLFHANICLKINRFYARKTELLSHYKSQPYSFKFIANLNRANGLYLGPDQFCESFLATNMEAYEAFVRRHFADDAVYFRLKDHFKSNRHSGSLICSYNSSRRYKDLLAELPPAPVDGERSERPGVRN</sequence>
<dbReference type="RefSeq" id="WP_240983374.1">
    <property type="nucleotide sequence ID" value="NZ_CDGJ01000065.1"/>
</dbReference>
<accession>A0A8S0X2Y1</accession>
<dbReference type="EC" id="3.5.1.-" evidence="1"/>
<dbReference type="Proteomes" id="UP001071230">
    <property type="component" value="Unassembled WGS sequence"/>
</dbReference>
<dbReference type="InterPro" id="IPR024078">
    <property type="entry name" value="LmbE-like_dom_sf"/>
</dbReference>
<keyword evidence="1" id="KW-0378">Hydrolase</keyword>
<evidence type="ECO:0000313" key="3">
    <source>
        <dbReference type="Proteomes" id="UP001071230"/>
    </source>
</evidence>
<dbReference type="SUPFAM" id="SSF102588">
    <property type="entry name" value="LmbE-like"/>
    <property type="match status" value="1"/>
</dbReference>
<dbReference type="Pfam" id="PF02585">
    <property type="entry name" value="PIG-L"/>
    <property type="match status" value="1"/>
</dbReference>
<dbReference type="EMBL" id="CDGJ01000065">
    <property type="protein sequence ID" value="CEJ07785.1"/>
    <property type="molecule type" value="Genomic_DNA"/>
</dbReference>
<dbReference type="KEGG" id="aacx:DEACI_0216"/>
<dbReference type="AlphaFoldDB" id="A0A8S0X2Y1"/>
<evidence type="ECO:0000313" key="2">
    <source>
        <dbReference type="EMBL" id="CEJ07785.1"/>
    </source>
</evidence>
<organism evidence="1">
    <name type="scientific">Acididesulfobacillus acetoxydans</name>
    <dbReference type="NCBI Taxonomy" id="1561005"/>
    <lineage>
        <taxon>Bacteria</taxon>
        <taxon>Bacillati</taxon>
        <taxon>Bacillota</taxon>
        <taxon>Clostridia</taxon>
        <taxon>Eubacteriales</taxon>
        <taxon>Peptococcaceae</taxon>
        <taxon>Acididesulfobacillus</taxon>
    </lineage>
</organism>
<name>A0A8S0X2Y1_9FIRM</name>
<dbReference type="GO" id="GO:0016811">
    <property type="term" value="F:hydrolase activity, acting on carbon-nitrogen (but not peptide) bonds, in linear amides"/>
    <property type="evidence" value="ECO:0007669"/>
    <property type="project" value="TreeGrafter"/>
</dbReference>
<dbReference type="Gene3D" id="3.40.50.10320">
    <property type="entry name" value="LmbE-like"/>
    <property type="match status" value="1"/>
</dbReference>
<reference evidence="1" key="2">
    <citation type="submission" date="2020-01" db="EMBL/GenBank/DDBJ databases">
        <authorList>
            <person name="Hornung B."/>
        </authorList>
    </citation>
    <scope>NUCLEOTIDE SEQUENCE</scope>
    <source>
        <strain evidence="1">PacBioINE</strain>
    </source>
</reference>
<dbReference type="Proteomes" id="UP000836597">
    <property type="component" value="Chromosome"/>
</dbReference>
<dbReference type="PANTHER" id="PTHR12993:SF29">
    <property type="entry name" value="BLR3841 PROTEIN"/>
    <property type="match status" value="1"/>
</dbReference>
<proteinExistence type="predicted"/>
<dbReference type="EMBL" id="LR746496">
    <property type="protein sequence ID" value="CAA7599590.1"/>
    <property type="molecule type" value="Genomic_DNA"/>
</dbReference>
<gene>
    <name evidence="1" type="ORF">DEACI_0216</name>
    <name evidence="2" type="ORF">DEACI_2251</name>
</gene>
<keyword evidence="3" id="KW-1185">Reference proteome</keyword>
<evidence type="ECO:0000313" key="1">
    <source>
        <dbReference type="EMBL" id="CAA7599590.1"/>
    </source>
</evidence>
<dbReference type="PANTHER" id="PTHR12993">
    <property type="entry name" value="N-ACETYLGLUCOSAMINYL-PHOSPHATIDYLINOSITOL DE-N-ACETYLASE-RELATED"/>
    <property type="match status" value="1"/>
</dbReference>
<dbReference type="InterPro" id="IPR003737">
    <property type="entry name" value="GlcNAc_PI_deacetylase-related"/>
</dbReference>
<protein>
    <submittedName>
        <fullName evidence="1">Deacetylase LmbE-like domain protein</fullName>
        <ecNumber evidence="1">3.5.1.-</ecNumber>
    </submittedName>
    <submittedName>
        <fullName evidence="2">GlcNAc-PI de-N-acetylase</fullName>
    </submittedName>
</protein>